<dbReference type="PANTHER" id="PTHR48100:SF1">
    <property type="entry name" value="HISTIDINE PHOSPHATASE FAMILY PROTEIN-RELATED"/>
    <property type="match status" value="1"/>
</dbReference>
<dbReference type="EMBL" id="JACHBK010000001">
    <property type="protein sequence ID" value="MBB5533349.1"/>
    <property type="molecule type" value="Genomic_DNA"/>
</dbReference>
<dbReference type="EC" id="5.4.2.12" evidence="5"/>
<dbReference type="GO" id="GO:0006003">
    <property type="term" value="P:fructose 2,6-bisphosphate metabolic process"/>
    <property type="evidence" value="ECO:0007669"/>
    <property type="project" value="InterPro"/>
</dbReference>
<feature type="binding site" evidence="4">
    <location>
        <begin position="6"/>
        <end position="13"/>
    </location>
    <ligand>
        <name>substrate</name>
    </ligand>
</feature>
<feature type="binding site" evidence="4">
    <location>
        <position position="61"/>
    </location>
    <ligand>
        <name>substrate</name>
    </ligand>
</feature>
<evidence type="ECO:0000256" key="1">
    <source>
        <dbReference type="ARBA" id="ARBA00023152"/>
    </source>
</evidence>
<dbReference type="SMART" id="SM00855">
    <property type="entry name" value="PGAM"/>
    <property type="match status" value="1"/>
</dbReference>
<dbReference type="RefSeq" id="WP_026202960.1">
    <property type="nucleotide sequence ID" value="NZ_JACHBK010000001.1"/>
</dbReference>
<protein>
    <submittedName>
        <fullName evidence="5">Putative phosphoglycerate mutase</fullName>
        <ecNumber evidence="5">5.4.2.12</ecNumber>
    </submittedName>
</protein>
<accession>A0A7W8U714</accession>
<dbReference type="GO" id="GO:0016791">
    <property type="term" value="F:phosphatase activity"/>
    <property type="evidence" value="ECO:0007669"/>
    <property type="project" value="TreeGrafter"/>
</dbReference>
<name>A0A7W8U714_9HYPH</name>
<evidence type="ECO:0000256" key="4">
    <source>
        <dbReference type="PIRSR" id="PIRSR613078-2"/>
    </source>
</evidence>
<dbReference type="PRINTS" id="PR00991">
    <property type="entry name" value="6PFRUCTKNASE"/>
</dbReference>
<dbReference type="InterPro" id="IPR003094">
    <property type="entry name" value="6Pfruct_kin"/>
</dbReference>
<proteinExistence type="predicted"/>
<keyword evidence="6" id="KW-1185">Reference proteome</keyword>
<feature type="active site" description="Tele-phosphohistidine intermediate" evidence="3">
    <location>
        <position position="7"/>
    </location>
</feature>
<evidence type="ECO:0000256" key="3">
    <source>
        <dbReference type="PIRSR" id="PIRSR613078-1"/>
    </source>
</evidence>
<dbReference type="PIRSF" id="PIRSF000709">
    <property type="entry name" value="6PFK_2-Ptase"/>
    <property type="match status" value="1"/>
</dbReference>
<dbReference type="PROSITE" id="PS00175">
    <property type="entry name" value="PG_MUTASE"/>
    <property type="match status" value="1"/>
</dbReference>
<reference evidence="5 6" key="1">
    <citation type="submission" date="2020-08" db="EMBL/GenBank/DDBJ databases">
        <title>Genomic Encyclopedia of Type Strains, Phase IV (KMG-V): Genome sequencing to study the core and pangenomes of soil and plant-associated prokaryotes.</title>
        <authorList>
            <person name="Whitman W."/>
        </authorList>
    </citation>
    <scope>NUCLEOTIDE SEQUENCE [LARGE SCALE GENOMIC DNA]</scope>
    <source>
        <strain evidence="5 6">SEMIA 4084</strain>
    </source>
</reference>
<dbReference type="Proteomes" id="UP000585507">
    <property type="component" value="Unassembled WGS sequence"/>
</dbReference>
<comment type="caution">
    <text evidence="5">The sequence shown here is derived from an EMBL/GenBank/DDBJ whole genome shotgun (WGS) entry which is preliminary data.</text>
</comment>
<dbReference type="GO" id="GO:0004619">
    <property type="term" value="F:phosphoglycerate mutase activity"/>
    <property type="evidence" value="ECO:0007669"/>
    <property type="project" value="UniProtKB-EC"/>
</dbReference>
<sequence length="189" mass="21529">MIYLLRHGETAWNIAGRFQGRKDSPLTQRGIEQTDQVGKRLAREIHGREKTFEIQVSPLGRALETAARITRSIPLPTKEEPRLMEVTVGAWDGMTHFEIDMEYPEALVGANPFDWFFRSPDGETFDDVCLRVTEWLLDISGPTIAISHGLTGRIIRGIYLGLSRREMLELPVPQDGFYRLDRGVADFIE</sequence>
<dbReference type="CDD" id="cd07067">
    <property type="entry name" value="HP_PGM_like"/>
    <property type="match status" value="1"/>
</dbReference>
<evidence type="ECO:0000313" key="6">
    <source>
        <dbReference type="Proteomes" id="UP000585507"/>
    </source>
</evidence>
<feature type="active site" description="Proton donor/acceptor" evidence="3">
    <location>
        <position position="85"/>
    </location>
</feature>
<evidence type="ECO:0000256" key="2">
    <source>
        <dbReference type="ARBA" id="ARBA00023235"/>
    </source>
</evidence>
<dbReference type="Gene3D" id="3.40.50.1240">
    <property type="entry name" value="Phosphoglycerate mutase-like"/>
    <property type="match status" value="1"/>
</dbReference>
<dbReference type="InterPro" id="IPR029033">
    <property type="entry name" value="His_PPase_superfam"/>
</dbReference>
<evidence type="ECO:0000313" key="5">
    <source>
        <dbReference type="EMBL" id="MBB5533349.1"/>
    </source>
</evidence>
<dbReference type="AlphaFoldDB" id="A0A7W8U714"/>
<dbReference type="InterPro" id="IPR050275">
    <property type="entry name" value="PGM_Phosphatase"/>
</dbReference>
<keyword evidence="1" id="KW-0324">Glycolysis</keyword>
<keyword evidence="2 5" id="KW-0413">Isomerase</keyword>
<dbReference type="Pfam" id="PF00300">
    <property type="entry name" value="His_Phos_1"/>
    <property type="match status" value="1"/>
</dbReference>
<organism evidence="5 6">
    <name type="scientific">Rhizobium giardinii</name>
    <dbReference type="NCBI Taxonomy" id="56731"/>
    <lineage>
        <taxon>Bacteria</taxon>
        <taxon>Pseudomonadati</taxon>
        <taxon>Pseudomonadota</taxon>
        <taxon>Alphaproteobacteria</taxon>
        <taxon>Hyphomicrobiales</taxon>
        <taxon>Rhizobiaceae</taxon>
        <taxon>Rhizobium/Agrobacterium group</taxon>
        <taxon>Rhizobium</taxon>
    </lineage>
</organism>
<dbReference type="InterPro" id="IPR001345">
    <property type="entry name" value="PG/BPGM_mutase_AS"/>
</dbReference>
<dbReference type="PANTHER" id="PTHR48100">
    <property type="entry name" value="BROAD-SPECIFICITY PHOSPHATASE YOR283W-RELATED"/>
    <property type="match status" value="1"/>
</dbReference>
<dbReference type="GO" id="GO:0005737">
    <property type="term" value="C:cytoplasm"/>
    <property type="evidence" value="ECO:0007669"/>
    <property type="project" value="TreeGrafter"/>
</dbReference>
<dbReference type="SUPFAM" id="SSF53254">
    <property type="entry name" value="Phosphoglycerate mutase-like"/>
    <property type="match status" value="1"/>
</dbReference>
<dbReference type="GO" id="GO:0005524">
    <property type="term" value="F:ATP binding"/>
    <property type="evidence" value="ECO:0007669"/>
    <property type="project" value="InterPro"/>
</dbReference>
<gene>
    <name evidence="5" type="ORF">GGD55_000010</name>
</gene>
<dbReference type="InterPro" id="IPR013078">
    <property type="entry name" value="His_Pase_superF_clade-1"/>
</dbReference>